<sequence length="86" mass="9197">MAEDAYEPSRAERALVAITAACIGLSVLCFIAIVVVTGVLRLPGSGAVWNIVVTLPLIGLPLGFLMFVGLLTINFVRRRRQSSGRV</sequence>
<evidence type="ECO:0000313" key="2">
    <source>
        <dbReference type="EMBL" id="CAB4554292.1"/>
    </source>
</evidence>
<feature type="transmembrane region" description="Helical" evidence="1">
    <location>
        <begin position="48"/>
        <end position="76"/>
    </location>
</feature>
<gene>
    <name evidence="2" type="ORF">UFOPK1591_00265</name>
</gene>
<keyword evidence="1" id="KW-1133">Transmembrane helix</keyword>
<dbReference type="EMBL" id="CAEZTD010000012">
    <property type="protein sequence ID" value="CAB4554292.1"/>
    <property type="molecule type" value="Genomic_DNA"/>
</dbReference>
<keyword evidence="1" id="KW-0812">Transmembrane</keyword>
<organism evidence="2">
    <name type="scientific">freshwater metagenome</name>
    <dbReference type="NCBI Taxonomy" id="449393"/>
    <lineage>
        <taxon>unclassified sequences</taxon>
        <taxon>metagenomes</taxon>
        <taxon>ecological metagenomes</taxon>
    </lineage>
</organism>
<proteinExistence type="predicted"/>
<accession>A0A6J6CS18</accession>
<name>A0A6J6CS18_9ZZZZ</name>
<keyword evidence="1" id="KW-0472">Membrane</keyword>
<protein>
    <submittedName>
        <fullName evidence="2">Unannotated protein</fullName>
    </submittedName>
</protein>
<reference evidence="2" key="1">
    <citation type="submission" date="2020-05" db="EMBL/GenBank/DDBJ databases">
        <authorList>
            <person name="Chiriac C."/>
            <person name="Salcher M."/>
            <person name="Ghai R."/>
            <person name="Kavagutti S V."/>
        </authorList>
    </citation>
    <scope>NUCLEOTIDE SEQUENCE</scope>
</reference>
<dbReference type="AlphaFoldDB" id="A0A6J6CS18"/>
<evidence type="ECO:0000256" key="1">
    <source>
        <dbReference type="SAM" id="Phobius"/>
    </source>
</evidence>
<feature type="transmembrane region" description="Helical" evidence="1">
    <location>
        <begin position="14"/>
        <end position="36"/>
    </location>
</feature>